<dbReference type="EMBL" id="KQ964456">
    <property type="protein sequence ID" value="KXN72290.1"/>
    <property type="molecule type" value="Genomic_DNA"/>
</dbReference>
<feature type="domain" description="Ribosome maturation protein SDO1/SBDS N-terminal" evidence="1">
    <location>
        <begin position="7"/>
        <end position="92"/>
    </location>
</feature>
<dbReference type="Proteomes" id="UP000070444">
    <property type="component" value="Unassembled WGS sequence"/>
</dbReference>
<dbReference type="InterPro" id="IPR019783">
    <property type="entry name" value="SDO1/SBDS_N"/>
</dbReference>
<keyword evidence="3" id="KW-1185">Reference proteome</keyword>
<name>A0A137PB96_CONC2</name>
<reference evidence="2 3" key="1">
    <citation type="journal article" date="2015" name="Genome Biol. Evol.">
        <title>Phylogenomic analyses indicate that early fungi evolved digesting cell walls of algal ancestors of land plants.</title>
        <authorList>
            <person name="Chang Y."/>
            <person name="Wang S."/>
            <person name="Sekimoto S."/>
            <person name="Aerts A.L."/>
            <person name="Choi C."/>
            <person name="Clum A."/>
            <person name="LaButti K.M."/>
            <person name="Lindquist E.A."/>
            <person name="Yee Ngan C."/>
            <person name="Ohm R.A."/>
            <person name="Salamov A.A."/>
            <person name="Grigoriev I.V."/>
            <person name="Spatafora J.W."/>
            <person name="Berbee M.L."/>
        </authorList>
    </citation>
    <scope>NUCLEOTIDE SEQUENCE [LARGE SCALE GENOMIC DNA]</scope>
    <source>
        <strain evidence="2 3">NRRL 28638</strain>
    </source>
</reference>
<dbReference type="SUPFAM" id="SSF89895">
    <property type="entry name" value="FYSH domain"/>
    <property type="match status" value="1"/>
</dbReference>
<evidence type="ECO:0000313" key="3">
    <source>
        <dbReference type="Proteomes" id="UP000070444"/>
    </source>
</evidence>
<accession>A0A137PB96</accession>
<gene>
    <name evidence="2" type="ORF">CONCODRAFT_69163</name>
</gene>
<evidence type="ECO:0000259" key="1">
    <source>
        <dbReference type="Pfam" id="PF01172"/>
    </source>
</evidence>
<evidence type="ECO:0000313" key="2">
    <source>
        <dbReference type="EMBL" id="KXN72290.1"/>
    </source>
</evidence>
<dbReference type="Pfam" id="PF01172">
    <property type="entry name" value="SBDS_N"/>
    <property type="match status" value="1"/>
</dbReference>
<protein>
    <submittedName>
        <fullName evidence="2">DUF1960-domain-containing protein</fullName>
    </submittedName>
</protein>
<dbReference type="InterPro" id="IPR036786">
    <property type="entry name" value="Ribosome_mat_SBDS_N_sf"/>
</dbReference>
<dbReference type="AlphaFoldDB" id="A0A137PB96"/>
<dbReference type="OrthoDB" id="2567806at2759"/>
<proteinExistence type="predicted"/>
<dbReference type="Gene3D" id="3.30.1250.10">
    <property type="entry name" value="Ribosome maturation protein SBDS, N-terminal domain"/>
    <property type="match status" value="1"/>
</dbReference>
<organism evidence="2 3">
    <name type="scientific">Conidiobolus coronatus (strain ATCC 28846 / CBS 209.66 / NRRL 28638)</name>
    <name type="common">Delacroixia coronata</name>
    <dbReference type="NCBI Taxonomy" id="796925"/>
    <lineage>
        <taxon>Eukaryota</taxon>
        <taxon>Fungi</taxon>
        <taxon>Fungi incertae sedis</taxon>
        <taxon>Zoopagomycota</taxon>
        <taxon>Entomophthoromycotina</taxon>
        <taxon>Entomophthoromycetes</taxon>
        <taxon>Entomophthorales</taxon>
        <taxon>Ancylistaceae</taxon>
        <taxon>Conidiobolus</taxon>
    </lineage>
</organism>
<sequence length="109" mass="11911">MSKETYKAVFKSEHNKDIFVYVEDVELLKKWKSDSTIPLAQVVQSFDIFDTDTGSHTGKASKASKSTISNALGTDNPDDAIKKILHEGEIVKVSTATTKTGVYVNSGNN</sequence>